<gene>
    <name evidence="1" type="ORF">Pa4123_41250</name>
</gene>
<evidence type="ECO:0000313" key="1">
    <source>
        <dbReference type="EMBL" id="GLH98850.1"/>
    </source>
</evidence>
<comment type="caution">
    <text evidence="1">The sequence shown here is derived from an EMBL/GenBank/DDBJ whole genome shotgun (WGS) entry which is preliminary data.</text>
</comment>
<reference evidence="1" key="1">
    <citation type="submission" date="2022-12" db="EMBL/GenBank/DDBJ databases">
        <title>New Phytohabitans aurantiacus sp. RD004123 nov., an actinomycete isolated from soil.</title>
        <authorList>
            <person name="Triningsih D.W."/>
            <person name="Harunari E."/>
            <person name="Igarashi Y."/>
        </authorList>
    </citation>
    <scope>NUCLEOTIDE SEQUENCE</scope>
    <source>
        <strain evidence="1">RD004123</strain>
    </source>
</reference>
<keyword evidence="2" id="KW-1185">Reference proteome</keyword>
<name>A0ABQ5QZU0_9ACTN</name>
<sequence length="78" mass="8131">MGGFHHAPAAGTLTGMSLRDDLDYTAVTAAAHSLAADLPEIPTDRLERAAAHAVAAARLFLDGTEYARITADADDQPL</sequence>
<proteinExistence type="predicted"/>
<evidence type="ECO:0000313" key="2">
    <source>
        <dbReference type="Proteomes" id="UP001144280"/>
    </source>
</evidence>
<protein>
    <submittedName>
        <fullName evidence="1">Uncharacterized protein</fullName>
    </submittedName>
</protein>
<accession>A0ABQ5QZU0</accession>
<organism evidence="1 2">
    <name type="scientific">Phytohabitans aurantiacus</name>
    <dbReference type="NCBI Taxonomy" id="3016789"/>
    <lineage>
        <taxon>Bacteria</taxon>
        <taxon>Bacillati</taxon>
        <taxon>Actinomycetota</taxon>
        <taxon>Actinomycetes</taxon>
        <taxon>Micromonosporales</taxon>
        <taxon>Micromonosporaceae</taxon>
    </lineage>
</organism>
<dbReference type="EMBL" id="BSDI01000019">
    <property type="protein sequence ID" value="GLH98850.1"/>
    <property type="molecule type" value="Genomic_DNA"/>
</dbReference>
<dbReference type="Proteomes" id="UP001144280">
    <property type="component" value="Unassembled WGS sequence"/>
</dbReference>